<gene>
    <name evidence="1" type="ORF">XIS1_1580025</name>
</gene>
<protein>
    <submittedName>
        <fullName evidence="1">Uncharacterized protein</fullName>
    </submittedName>
</protein>
<evidence type="ECO:0000313" key="1">
    <source>
        <dbReference type="EMBL" id="SIP72617.1"/>
    </source>
</evidence>
<dbReference type="Proteomes" id="UP000196435">
    <property type="component" value="Unassembled WGS sequence"/>
</dbReference>
<sequence>MVNKFSSYCYHGNIMIMLLTESIVFNHKYNLIISPRSQYTGQILG</sequence>
<reference evidence="2" key="1">
    <citation type="submission" date="2016-12" db="EMBL/GenBank/DDBJ databases">
        <authorList>
            <person name="Gaudriault S."/>
        </authorList>
    </citation>
    <scope>NUCLEOTIDE SEQUENCE [LARGE SCALE GENOMIC DNA]</scope>
    <source>
        <strain evidence="2">HGB1681 (deposited as PTA-6826 in the American Type Culture Collection)</strain>
    </source>
</reference>
<dbReference type="AlphaFoldDB" id="A0A1N6MV03"/>
<accession>A0A1N6MV03</accession>
<evidence type="ECO:0000313" key="2">
    <source>
        <dbReference type="Proteomes" id="UP000196435"/>
    </source>
</evidence>
<dbReference type="EMBL" id="FTLG01000066">
    <property type="protein sequence ID" value="SIP72617.1"/>
    <property type="molecule type" value="Genomic_DNA"/>
</dbReference>
<organism evidence="1 2">
    <name type="scientific">Xenorhabdus innexi</name>
    <dbReference type="NCBI Taxonomy" id="290109"/>
    <lineage>
        <taxon>Bacteria</taxon>
        <taxon>Pseudomonadati</taxon>
        <taxon>Pseudomonadota</taxon>
        <taxon>Gammaproteobacteria</taxon>
        <taxon>Enterobacterales</taxon>
        <taxon>Morganellaceae</taxon>
        <taxon>Xenorhabdus</taxon>
    </lineage>
</organism>
<name>A0A1N6MV03_9GAMM</name>
<proteinExistence type="predicted"/>